<dbReference type="Gene3D" id="3.30.565.10">
    <property type="entry name" value="Histidine kinase-like ATPase, C-terminal domain"/>
    <property type="match status" value="1"/>
</dbReference>
<dbReference type="SUPFAM" id="SSF55874">
    <property type="entry name" value="ATPase domain of HSP90 chaperone/DNA topoisomerase II/histidine kinase"/>
    <property type="match status" value="1"/>
</dbReference>
<accession>A0A381X3Z7</accession>
<organism evidence="1">
    <name type="scientific">marine metagenome</name>
    <dbReference type="NCBI Taxonomy" id="408172"/>
    <lineage>
        <taxon>unclassified sequences</taxon>
        <taxon>metagenomes</taxon>
        <taxon>ecological metagenomes</taxon>
    </lineage>
</organism>
<evidence type="ECO:0008006" key="2">
    <source>
        <dbReference type="Google" id="ProtNLM"/>
    </source>
</evidence>
<evidence type="ECO:0000313" key="1">
    <source>
        <dbReference type="EMBL" id="SVA59308.1"/>
    </source>
</evidence>
<dbReference type="InterPro" id="IPR036890">
    <property type="entry name" value="HATPase_C_sf"/>
</dbReference>
<dbReference type="AlphaFoldDB" id="A0A381X3Z7"/>
<name>A0A381X3Z7_9ZZZZ</name>
<sequence>MKLDTTPQDVAVAGNFETSAFGMEASAHAFDIIADKIYTHKVRAVIREISCNAHDAHVEAGNPDPFDVHIPTQLEPWFSVRDYGVGLSDDDVRFVFCNTFKSTKQNTNSQIGCLGLGSKSPFCLADSFTVKSWHRGVCRTYSCYRDDQRKPNVALLTELPSDAPNGIEVSLSIEDKATEFESDAIEVYRYWDYTPNINNKLVIAECQEARERYIFKGDDFGLTSSYGSMKAIMGNVAYDIPDELDQFDTDGYLRFNLGEVSFDAGRESLSLDDRTKQAIKDKFKAVKAKIAATAVDQIKEEPTAFRRAQVADQLSNGQLGRHIKVDLSEFELPKPTEPIRYFHSRWRSVDVDTSKTVPVGGNIEYYEFKPRMQTRIRSYVRDSYQLTLVVLMPRQIIECKVDPDVVKNLDDLPKVERQSYSVGSTVKTFTYNDPDRWWGKDRSYWEENELEIDGDEMVYVEINRWEPQGKKSGIDYCNRDIRETRELLKGVGIDVPVIHGLKTAYLKTKAFKTGNWIGFYDYVLREVSKIAPESRYSYEQDQYDIMKVLDENTRGCAELKDWHDLQKGSKNSTTTQLCTKVGIELKEDHKLQDFHDAFFEQYPILTMLADYEIKRNVDKIAPYIGATIYKRGSKKC</sequence>
<gene>
    <name evidence="1" type="ORF">METZ01_LOCUS112162</name>
</gene>
<proteinExistence type="predicted"/>
<reference evidence="1" key="1">
    <citation type="submission" date="2018-05" db="EMBL/GenBank/DDBJ databases">
        <authorList>
            <person name="Lanie J.A."/>
            <person name="Ng W.-L."/>
            <person name="Kazmierczak K.M."/>
            <person name="Andrzejewski T.M."/>
            <person name="Davidsen T.M."/>
            <person name="Wayne K.J."/>
            <person name="Tettelin H."/>
            <person name="Glass J.I."/>
            <person name="Rusch D."/>
            <person name="Podicherti R."/>
            <person name="Tsui H.-C.T."/>
            <person name="Winkler M.E."/>
        </authorList>
    </citation>
    <scope>NUCLEOTIDE SEQUENCE</scope>
</reference>
<dbReference type="EMBL" id="UINC01013783">
    <property type="protein sequence ID" value="SVA59308.1"/>
    <property type="molecule type" value="Genomic_DNA"/>
</dbReference>
<protein>
    <recommendedName>
        <fullName evidence="2">Histidine kinase/HSP90-like ATPase domain-containing protein</fullName>
    </recommendedName>
</protein>